<proteinExistence type="predicted"/>
<accession>A0A4Z2IAH1</accession>
<dbReference type="Proteomes" id="UP000314294">
    <property type="component" value="Unassembled WGS sequence"/>
</dbReference>
<comment type="caution">
    <text evidence="1">The sequence shown here is derived from an EMBL/GenBank/DDBJ whole genome shotgun (WGS) entry which is preliminary data.</text>
</comment>
<sequence length="60" mass="6309">MKEGRKEGGKCSDGALCGGGGGGRGFWASGHVVRSSLTTVDCCYQTHNATHLARSRREVI</sequence>
<organism evidence="1 2">
    <name type="scientific">Liparis tanakae</name>
    <name type="common">Tanaka's snailfish</name>
    <dbReference type="NCBI Taxonomy" id="230148"/>
    <lineage>
        <taxon>Eukaryota</taxon>
        <taxon>Metazoa</taxon>
        <taxon>Chordata</taxon>
        <taxon>Craniata</taxon>
        <taxon>Vertebrata</taxon>
        <taxon>Euteleostomi</taxon>
        <taxon>Actinopterygii</taxon>
        <taxon>Neopterygii</taxon>
        <taxon>Teleostei</taxon>
        <taxon>Neoteleostei</taxon>
        <taxon>Acanthomorphata</taxon>
        <taxon>Eupercaria</taxon>
        <taxon>Perciformes</taxon>
        <taxon>Cottioidei</taxon>
        <taxon>Cottales</taxon>
        <taxon>Liparidae</taxon>
        <taxon>Liparis</taxon>
    </lineage>
</organism>
<evidence type="ECO:0000313" key="2">
    <source>
        <dbReference type="Proteomes" id="UP000314294"/>
    </source>
</evidence>
<dbReference type="AlphaFoldDB" id="A0A4Z2IAH1"/>
<gene>
    <name evidence="1" type="ORF">EYF80_015351</name>
</gene>
<dbReference type="EMBL" id="SRLO01000114">
    <property type="protein sequence ID" value="TNN74392.1"/>
    <property type="molecule type" value="Genomic_DNA"/>
</dbReference>
<keyword evidence="2" id="KW-1185">Reference proteome</keyword>
<name>A0A4Z2IAH1_9TELE</name>
<protein>
    <submittedName>
        <fullName evidence="1">Uncharacterized protein</fullName>
    </submittedName>
</protein>
<evidence type="ECO:0000313" key="1">
    <source>
        <dbReference type="EMBL" id="TNN74392.1"/>
    </source>
</evidence>
<reference evidence="1 2" key="1">
    <citation type="submission" date="2019-03" db="EMBL/GenBank/DDBJ databases">
        <title>First draft genome of Liparis tanakae, snailfish: a comprehensive survey of snailfish specific genes.</title>
        <authorList>
            <person name="Kim W."/>
            <person name="Song I."/>
            <person name="Jeong J.-H."/>
            <person name="Kim D."/>
            <person name="Kim S."/>
            <person name="Ryu S."/>
            <person name="Song J.Y."/>
            <person name="Lee S.K."/>
        </authorList>
    </citation>
    <scope>NUCLEOTIDE SEQUENCE [LARGE SCALE GENOMIC DNA]</scope>
    <source>
        <tissue evidence="1">Muscle</tissue>
    </source>
</reference>